<reference evidence="1" key="1">
    <citation type="submission" date="2014-12" db="EMBL/GenBank/DDBJ databases">
        <title>Insight into the proteome of Arion vulgaris.</title>
        <authorList>
            <person name="Aradska J."/>
            <person name="Bulat T."/>
            <person name="Smidak R."/>
            <person name="Sarate P."/>
            <person name="Gangsoo J."/>
            <person name="Sialana F."/>
            <person name="Bilban M."/>
            <person name="Lubec G."/>
        </authorList>
    </citation>
    <scope>NUCLEOTIDE SEQUENCE</scope>
    <source>
        <tissue evidence="1">Skin</tissue>
    </source>
</reference>
<sequence length="72" mass="8353">HRIFFTQSMNLSGKDEVGSSVRLDYPQEDVDRMIKQCPDIFEGVLAFYVVFSFTKEFVPMDIISTSTIRQKI</sequence>
<protein>
    <submittedName>
        <fullName evidence="1">Uncharacterized protein</fullName>
    </submittedName>
</protein>
<name>A0A0B6YFK9_9EUPU</name>
<feature type="non-terminal residue" evidence="1">
    <location>
        <position position="1"/>
    </location>
</feature>
<dbReference type="AlphaFoldDB" id="A0A0B6YFK9"/>
<gene>
    <name evidence="1" type="primary">ORF24154</name>
</gene>
<dbReference type="EMBL" id="HACG01008148">
    <property type="protein sequence ID" value="CEK55013.1"/>
    <property type="molecule type" value="Transcribed_RNA"/>
</dbReference>
<proteinExistence type="predicted"/>
<feature type="non-terminal residue" evidence="1">
    <location>
        <position position="72"/>
    </location>
</feature>
<evidence type="ECO:0000313" key="1">
    <source>
        <dbReference type="EMBL" id="CEK55013.1"/>
    </source>
</evidence>
<accession>A0A0B6YFK9</accession>
<organism evidence="1">
    <name type="scientific">Arion vulgaris</name>
    <dbReference type="NCBI Taxonomy" id="1028688"/>
    <lineage>
        <taxon>Eukaryota</taxon>
        <taxon>Metazoa</taxon>
        <taxon>Spiralia</taxon>
        <taxon>Lophotrochozoa</taxon>
        <taxon>Mollusca</taxon>
        <taxon>Gastropoda</taxon>
        <taxon>Heterobranchia</taxon>
        <taxon>Euthyneura</taxon>
        <taxon>Panpulmonata</taxon>
        <taxon>Eupulmonata</taxon>
        <taxon>Stylommatophora</taxon>
        <taxon>Helicina</taxon>
        <taxon>Arionoidea</taxon>
        <taxon>Arionidae</taxon>
        <taxon>Arion</taxon>
    </lineage>
</organism>